<feature type="transmembrane region" description="Helical" evidence="2">
    <location>
        <begin position="116"/>
        <end position="137"/>
    </location>
</feature>
<evidence type="ECO:0000313" key="4">
    <source>
        <dbReference type="EMBL" id="MTT33098.1"/>
    </source>
</evidence>
<keyword evidence="2" id="KW-1133">Transmembrane helix</keyword>
<dbReference type="InterPro" id="IPR000073">
    <property type="entry name" value="AB_hydrolase_1"/>
</dbReference>
<evidence type="ECO:0000313" key="5">
    <source>
        <dbReference type="Proteomes" id="UP000440978"/>
    </source>
</evidence>
<dbReference type="SUPFAM" id="SSF53474">
    <property type="entry name" value="alpha/beta-Hydrolases"/>
    <property type="match status" value="1"/>
</dbReference>
<dbReference type="PANTHER" id="PTHR43798:SF31">
    <property type="entry name" value="AB HYDROLASE SUPERFAMILY PROTEIN YCLE"/>
    <property type="match status" value="1"/>
</dbReference>
<keyword evidence="1 4" id="KW-0378">Hydrolase</keyword>
<dbReference type="InterPro" id="IPR050266">
    <property type="entry name" value="AB_hydrolase_sf"/>
</dbReference>
<dbReference type="AlphaFoldDB" id="A0A6N8CTS4"/>
<gene>
    <name evidence="4" type="ORF">GMB86_13885</name>
</gene>
<protein>
    <submittedName>
        <fullName evidence="4">Alpha/beta fold hydrolase</fullName>
    </submittedName>
</protein>
<organism evidence="4 5">
    <name type="scientific">Terrilactibacillus tamarindi</name>
    <dbReference type="NCBI Taxonomy" id="2599694"/>
    <lineage>
        <taxon>Bacteria</taxon>
        <taxon>Bacillati</taxon>
        <taxon>Bacillota</taxon>
        <taxon>Bacilli</taxon>
        <taxon>Bacillales</taxon>
        <taxon>Bacillaceae</taxon>
        <taxon>Terrilactibacillus</taxon>
    </lineage>
</organism>
<name>A0A6N8CTS4_9BACI</name>
<reference evidence="4 5" key="1">
    <citation type="submission" date="2019-11" db="EMBL/GenBank/DDBJ databases">
        <title>Terrilactibacillus tamarindus sp. nov. BCM23-1 isolated from bark of Tamarindus indica.</title>
        <authorList>
            <person name="Kingkaew E."/>
            <person name="Tanasupawat S."/>
        </authorList>
    </citation>
    <scope>NUCLEOTIDE SEQUENCE [LARGE SCALE GENOMIC DNA]</scope>
    <source>
        <strain evidence="4 5">BCM23-1</strain>
    </source>
</reference>
<dbReference type="GO" id="GO:0016020">
    <property type="term" value="C:membrane"/>
    <property type="evidence" value="ECO:0007669"/>
    <property type="project" value="TreeGrafter"/>
</dbReference>
<dbReference type="EMBL" id="WNHB01000027">
    <property type="protein sequence ID" value="MTT33098.1"/>
    <property type="molecule type" value="Genomic_DNA"/>
</dbReference>
<comment type="caution">
    <text evidence="4">The sequence shown here is derived from an EMBL/GenBank/DDBJ whole genome shotgun (WGS) entry which is preliminary data.</text>
</comment>
<proteinExistence type="predicted"/>
<evidence type="ECO:0000256" key="1">
    <source>
        <dbReference type="ARBA" id="ARBA00022801"/>
    </source>
</evidence>
<keyword evidence="2" id="KW-0472">Membrane</keyword>
<dbReference type="OrthoDB" id="9805423at2"/>
<accession>A0A6N8CTS4</accession>
<sequence length="261" mass="29669">MEAISMPFFENSSGVTIYFETIGEGHPIIFIHPPLTGHVIFKYQKKLSEHFKVVLFDERGHGKSSYKPYSGNVLDTHVKDLKELVEFLKLKKPIIVGYSDGGLIGQLYAQKFPNDLGALILICGYPVVSSITLALIYKFGIGCMKMNNKKLLSHLITFTHSVTEEDKKELFDYMLKANNKAVLDLYCEGKGTNLLDQLSTLNKLPILALYGMNDWYTKKHNKFFSRLEQSNVVLVEGATHQLPTRWHEEVNAAITHFLRNI</sequence>
<dbReference type="InterPro" id="IPR029058">
    <property type="entry name" value="AB_hydrolase_fold"/>
</dbReference>
<feature type="domain" description="AB hydrolase-1" evidence="3">
    <location>
        <begin position="29"/>
        <end position="135"/>
    </location>
</feature>
<evidence type="ECO:0000259" key="3">
    <source>
        <dbReference type="Pfam" id="PF00561"/>
    </source>
</evidence>
<keyword evidence="5" id="KW-1185">Reference proteome</keyword>
<keyword evidence="2" id="KW-0812">Transmembrane</keyword>
<evidence type="ECO:0000256" key="2">
    <source>
        <dbReference type="SAM" id="Phobius"/>
    </source>
</evidence>
<dbReference type="Pfam" id="PF00561">
    <property type="entry name" value="Abhydrolase_1"/>
    <property type="match status" value="1"/>
</dbReference>
<dbReference type="Proteomes" id="UP000440978">
    <property type="component" value="Unassembled WGS sequence"/>
</dbReference>
<dbReference type="Gene3D" id="3.40.50.1820">
    <property type="entry name" value="alpha/beta hydrolase"/>
    <property type="match status" value="1"/>
</dbReference>
<dbReference type="GO" id="GO:0016787">
    <property type="term" value="F:hydrolase activity"/>
    <property type="evidence" value="ECO:0007669"/>
    <property type="project" value="UniProtKB-KW"/>
</dbReference>
<dbReference type="PANTHER" id="PTHR43798">
    <property type="entry name" value="MONOACYLGLYCEROL LIPASE"/>
    <property type="match status" value="1"/>
</dbReference>